<proteinExistence type="predicted"/>
<sequence>MLRHDLHSTDNRHMRGIMRILPGIMLGVWLSLSAQAQTTFQGSVYLLAGIPQGAFRANVDNAGFGLDFDVGWRFQHAPLFLGAELGFMIYGVERRKEPFSMTIPDVTVDVETVNNMAMGHLVMRVQPALGRLWPFVEGLAGGRYFYTRTSIESEQQEEIAASTNYEDVALSYGYGGGVEIELYQKATPRRRQRLLLHVGGRYLYGSEAEYLRKGSIRRVNGRVFYDVYRSRTNVLIWRLGLTFHF</sequence>
<evidence type="ECO:0008006" key="3">
    <source>
        <dbReference type="Google" id="ProtNLM"/>
    </source>
</evidence>
<keyword evidence="2" id="KW-1185">Reference proteome</keyword>
<gene>
    <name evidence="1" type="ORF">SAMN04488087_1241</name>
</gene>
<dbReference type="Proteomes" id="UP000185812">
    <property type="component" value="Unassembled WGS sequence"/>
</dbReference>
<dbReference type="AlphaFoldDB" id="A0A1M6SV93"/>
<name>A0A1M6SV93_9BACT</name>
<evidence type="ECO:0000313" key="2">
    <source>
        <dbReference type="Proteomes" id="UP000185812"/>
    </source>
</evidence>
<dbReference type="STRING" id="633813.SAMN04488087_1241"/>
<organism evidence="1 2">
    <name type="scientific">Rhodothermus profundi</name>
    <dbReference type="NCBI Taxonomy" id="633813"/>
    <lineage>
        <taxon>Bacteria</taxon>
        <taxon>Pseudomonadati</taxon>
        <taxon>Rhodothermota</taxon>
        <taxon>Rhodothermia</taxon>
        <taxon>Rhodothermales</taxon>
        <taxon>Rhodothermaceae</taxon>
        <taxon>Rhodothermus</taxon>
    </lineage>
</organism>
<protein>
    <recommendedName>
        <fullName evidence="3">Outer membrane protein beta-barrel domain-containing protein</fullName>
    </recommendedName>
</protein>
<dbReference type="SUPFAM" id="SSF56925">
    <property type="entry name" value="OMPA-like"/>
    <property type="match status" value="1"/>
</dbReference>
<evidence type="ECO:0000313" key="1">
    <source>
        <dbReference type="EMBL" id="SHK48613.1"/>
    </source>
</evidence>
<dbReference type="InterPro" id="IPR011250">
    <property type="entry name" value="OMP/PagP_B-barrel"/>
</dbReference>
<dbReference type="EMBL" id="FRAU01000003">
    <property type="protein sequence ID" value="SHK48613.1"/>
    <property type="molecule type" value="Genomic_DNA"/>
</dbReference>
<accession>A0A1M6SV93</accession>
<reference evidence="2" key="1">
    <citation type="submission" date="2016-11" db="EMBL/GenBank/DDBJ databases">
        <authorList>
            <person name="Varghese N."/>
            <person name="Submissions S."/>
        </authorList>
    </citation>
    <scope>NUCLEOTIDE SEQUENCE [LARGE SCALE GENOMIC DNA]</scope>
    <source>
        <strain evidence="2">DSM 22212</strain>
    </source>
</reference>